<comment type="function">
    <text evidence="8">Involved in unsaturated fatty acids biosynthesis. Catalyzes the dehydration of short chain beta-hydroxyacyl-ACPs and long chain saturated and unsaturated beta-hydroxyacyl-ACPs.</text>
</comment>
<keyword evidence="4" id="KW-0444">Lipid biosynthesis</keyword>
<dbReference type="PANTHER" id="PTHR30272:SF1">
    <property type="entry name" value="3-HYDROXYACYL-[ACYL-CARRIER-PROTEIN] DEHYDRATASE"/>
    <property type="match status" value="1"/>
</dbReference>
<evidence type="ECO:0000256" key="5">
    <source>
        <dbReference type="ARBA" id="ARBA00022556"/>
    </source>
</evidence>
<keyword evidence="3" id="KW-0963">Cytoplasm</keyword>
<dbReference type="EC" id="4.2.1.59" evidence="2"/>
<dbReference type="InterPro" id="IPR029069">
    <property type="entry name" value="HotDog_dom_sf"/>
</dbReference>
<evidence type="ECO:0000256" key="3">
    <source>
        <dbReference type="ARBA" id="ARBA00022490"/>
    </source>
</evidence>
<dbReference type="PANTHER" id="PTHR30272">
    <property type="entry name" value="3-HYDROXYACYL-[ACYL-CARRIER-PROTEIN] DEHYDRATASE"/>
    <property type="match status" value="1"/>
</dbReference>
<dbReference type="InterPro" id="IPR010084">
    <property type="entry name" value="FabZ"/>
</dbReference>
<dbReference type="NCBIfam" id="NF000582">
    <property type="entry name" value="PRK00006.1"/>
    <property type="match status" value="1"/>
</dbReference>
<reference evidence="9" key="1">
    <citation type="submission" date="2018-06" db="EMBL/GenBank/DDBJ databases">
        <authorList>
            <person name="Zhirakovskaya E."/>
        </authorList>
    </citation>
    <scope>NUCLEOTIDE SEQUENCE</scope>
</reference>
<dbReference type="CDD" id="cd01288">
    <property type="entry name" value="FabZ"/>
    <property type="match status" value="1"/>
</dbReference>
<protein>
    <recommendedName>
        <fullName evidence="2">3-hydroxyacyl-[acyl-carrier-protein] dehydratase</fullName>
        <ecNumber evidence="2">4.2.1.59</ecNumber>
    </recommendedName>
</protein>
<dbReference type="NCBIfam" id="TIGR01750">
    <property type="entry name" value="fabZ"/>
    <property type="match status" value="1"/>
</dbReference>
<keyword evidence="6" id="KW-0443">Lipid metabolism</keyword>
<keyword evidence="7 9" id="KW-0456">Lyase</keyword>
<evidence type="ECO:0000256" key="4">
    <source>
        <dbReference type="ARBA" id="ARBA00022516"/>
    </source>
</evidence>
<dbReference type="SUPFAM" id="SSF54637">
    <property type="entry name" value="Thioesterase/thiol ester dehydrase-isomerase"/>
    <property type="match status" value="1"/>
</dbReference>
<dbReference type="EMBL" id="UOFN01000055">
    <property type="protein sequence ID" value="VAW76117.1"/>
    <property type="molecule type" value="Genomic_DNA"/>
</dbReference>
<dbReference type="FunFam" id="3.10.129.10:FF:000001">
    <property type="entry name" value="3-hydroxyacyl-[acyl-carrier-protein] dehydratase FabZ"/>
    <property type="match status" value="1"/>
</dbReference>
<organism evidence="9">
    <name type="scientific">hydrothermal vent metagenome</name>
    <dbReference type="NCBI Taxonomy" id="652676"/>
    <lineage>
        <taxon>unclassified sequences</taxon>
        <taxon>metagenomes</taxon>
        <taxon>ecological metagenomes</taxon>
    </lineage>
</organism>
<dbReference type="GO" id="GO:0016020">
    <property type="term" value="C:membrane"/>
    <property type="evidence" value="ECO:0007669"/>
    <property type="project" value="GOC"/>
</dbReference>
<sequence length="146" mass="16432">MDINEIRNTLPHRYPFLLVDRVLEFESGKSLVAIKNVSVNEPFFQGHFPQKPVMPGVLILEALAQATGLLAFRSEGRDAARDSLYYFVGVDKARFKRPVEPGDQLRLAVDVIKVKRGIWVFDTVATVDDKIAATAVIMCTERKIDE</sequence>
<evidence type="ECO:0000256" key="6">
    <source>
        <dbReference type="ARBA" id="ARBA00023098"/>
    </source>
</evidence>
<dbReference type="GO" id="GO:0009245">
    <property type="term" value="P:lipid A biosynthetic process"/>
    <property type="evidence" value="ECO:0007669"/>
    <property type="project" value="UniProtKB-KW"/>
</dbReference>
<dbReference type="GO" id="GO:0006633">
    <property type="term" value="P:fatty acid biosynthetic process"/>
    <property type="evidence" value="ECO:0007669"/>
    <property type="project" value="InterPro"/>
</dbReference>
<name>A0A3B0YKP7_9ZZZZ</name>
<dbReference type="HAMAP" id="MF_00406">
    <property type="entry name" value="FabZ"/>
    <property type="match status" value="1"/>
</dbReference>
<dbReference type="GO" id="GO:0005737">
    <property type="term" value="C:cytoplasm"/>
    <property type="evidence" value="ECO:0007669"/>
    <property type="project" value="UniProtKB-SubCell"/>
</dbReference>
<proteinExistence type="inferred from homology"/>
<evidence type="ECO:0000256" key="2">
    <source>
        <dbReference type="ARBA" id="ARBA00013167"/>
    </source>
</evidence>
<accession>A0A3B0YKP7</accession>
<evidence type="ECO:0000256" key="8">
    <source>
        <dbReference type="ARBA" id="ARBA00025049"/>
    </source>
</evidence>
<evidence type="ECO:0000256" key="7">
    <source>
        <dbReference type="ARBA" id="ARBA00023239"/>
    </source>
</evidence>
<dbReference type="Gene3D" id="3.10.129.10">
    <property type="entry name" value="Hotdog Thioesterase"/>
    <property type="match status" value="1"/>
</dbReference>
<comment type="subcellular location">
    <subcellularLocation>
        <location evidence="1">Cytoplasm</location>
    </subcellularLocation>
</comment>
<evidence type="ECO:0000313" key="9">
    <source>
        <dbReference type="EMBL" id="VAW76117.1"/>
    </source>
</evidence>
<keyword evidence="5" id="KW-0441">Lipid A biosynthesis</keyword>
<evidence type="ECO:0000256" key="1">
    <source>
        <dbReference type="ARBA" id="ARBA00004496"/>
    </source>
</evidence>
<dbReference type="GO" id="GO:0019171">
    <property type="term" value="F:(3R)-hydroxyacyl-[acyl-carrier-protein] dehydratase activity"/>
    <property type="evidence" value="ECO:0007669"/>
    <property type="project" value="UniProtKB-EC"/>
</dbReference>
<dbReference type="AlphaFoldDB" id="A0A3B0YKP7"/>
<gene>
    <name evidence="9" type="ORF">MNBD_GAMMA15-1643</name>
</gene>
<dbReference type="Pfam" id="PF07977">
    <property type="entry name" value="FabA"/>
    <property type="match status" value="1"/>
</dbReference>
<dbReference type="InterPro" id="IPR013114">
    <property type="entry name" value="FabA_FabZ"/>
</dbReference>